<keyword evidence="1" id="KW-0472">Membrane</keyword>
<evidence type="ECO:0000313" key="4">
    <source>
        <dbReference type="Proteomes" id="UP001549031"/>
    </source>
</evidence>
<proteinExistence type="predicted"/>
<dbReference type="Pfam" id="PF07331">
    <property type="entry name" value="TctB"/>
    <property type="match status" value="1"/>
</dbReference>
<keyword evidence="4" id="KW-1185">Reference proteome</keyword>
<feature type="domain" description="DUF1468" evidence="2">
    <location>
        <begin position="23"/>
        <end position="153"/>
    </location>
</feature>
<organism evidence="3 4">
    <name type="scientific">Pseudorhizobium tarimense</name>
    <dbReference type="NCBI Taxonomy" id="1079109"/>
    <lineage>
        <taxon>Bacteria</taxon>
        <taxon>Pseudomonadati</taxon>
        <taxon>Pseudomonadota</taxon>
        <taxon>Alphaproteobacteria</taxon>
        <taxon>Hyphomicrobiales</taxon>
        <taxon>Rhizobiaceae</taxon>
        <taxon>Rhizobium/Agrobacterium group</taxon>
        <taxon>Pseudorhizobium</taxon>
    </lineage>
</organism>
<feature type="transmembrane region" description="Helical" evidence="1">
    <location>
        <begin position="92"/>
        <end position="119"/>
    </location>
</feature>
<gene>
    <name evidence="3" type="ORF">ABID21_004181</name>
</gene>
<comment type="caution">
    <text evidence="3">The sequence shown here is derived from an EMBL/GenBank/DDBJ whole genome shotgun (WGS) entry which is preliminary data.</text>
</comment>
<dbReference type="Proteomes" id="UP001549031">
    <property type="component" value="Unassembled WGS sequence"/>
</dbReference>
<keyword evidence="1" id="KW-0812">Transmembrane</keyword>
<evidence type="ECO:0000259" key="2">
    <source>
        <dbReference type="Pfam" id="PF07331"/>
    </source>
</evidence>
<accession>A0ABV2HBX4</accession>
<dbReference type="InterPro" id="IPR009936">
    <property type="entry name" value="DUF1468"/>
</dbReference>
<sequence length="162" mass="17070">MQLEKETNSEASRPNVLSSDVLAGGLFVLLGAGFLILAQDFGFGSLLRMGPGFFPVILSTLLIAIGLVVAVRGRAQQETLTLPRLGPHARVIMAMVLFAGLMQPLGSYLTMPMVVLLAASASPAFSWRSAVALALGLTVASDLIFRLGLGLPLHEFGHWIGG</sequence>
<keyword evidence="1" id="KW-1133">Transmembrane helix</keyword>
<evidence type="ECO:0000313" key="3">
    <source>
        <dbReference type="EMBL" id="MET3588048.1"/>
    </source>
</evidence>
<protein>
    <recommendedName>
        <fullName evidence="2">DUF1468 domain-containing protein</fullName>
    </recommendedName>
</protein>
<dbReference type="RefSeq" id="WP_354532463.1">
    <property type="nucleotide sequence ID" value="NZ_JBEPLJ010000018.1"/>
</dbReference>
<name>A0ABV2HBX4_9HYPH</name>
<feature type="transmembrane region" description="Helical" evidence="1">
    <location>
        <begin position="21"/>
        <end position="41"/>
    </location>
</feature>
<evidence type="ECO:0000256" key="1">
    <source>
        <dbReference type="SAM" id="Phobius"/>
    </source>
</evidence>
<feature type="transmembrane region" description="Helical" evidence="1">
    <location>
        <begin position="125"/>
        <end position="145"/>
    </location>
</feature>
<reference evidence="3 4" key="1">
    <citation type="submission" date="2024-06" db="EMBL/GenBank/DDBJ databases">
        <title>Genomic Encyclopedia of Type Strains, Phase IV (KMG-IV): sequencing the most valuable type-strain genomes for metagenomic binning, comparative biology and taxonomic classification.</title>
        <authorList>
            <person name="Goeker M."/>
        </authorList>
    </citation>
    <scope>NUCLEOTIDE SEQUENCE [LARGE SCALE GENOMIC DNA]</scope>
    <source>
        <strain evidence="3 4">DSM 105042</strain>
    </source>
</reference>
<feature type="transmembrane region" description="Helical" evidence="1">
    <location>
        <begin position="53"/>
        <end position="71"/>
    </location>
</feature>
<dbReference type="EMBL" id="JBEPLJ010000018">
    <property type="protein sequence ID" value="MET3588048.1"/>
    <property type="molecule type" value="Genomic_DNA"/>
</dbReference>